<organism evidence="5">
    <name type="scientific">freshwater metagenome</name>
    <dbReference type="NCBI Taxonomy" id="449393"/>
    <lineage>
        <taxon>unclassified sequences</taxon>
        <taxon>metagenomes</taxon>
        <taxon>ecological metagenomes</taxon>
    </lineage>
</organism>
<dbReference type="InterPro" id="IPR003593">
    <property type="entry name" value="AAA+_ATPase"/>
</dbReference>
<dbReference type="PANTHER" id="PTHR45772:SF1">
    <property type="entry name" value="ABC TRANSPORTER ATP-BINDING PROTEIN"/>
    <property type="match status" value="1"/>
</dbReference>
<dbReference type="CDD" id="cd03219">
    <property type="entry name" value="ABC_Mj1267_LivG_branched"/>
    <property type="match status" value="1"/>
</dbReference>
<dbReference type="InterPro" id="IPR051120">
    <property type="entry name" value="ABC_AA/LPS_Transport"/>
</dbReference>
<dbReference type="FunFam" id="3.40.50.300:FF:000421">
    <property type="entry name" value="Branched-chain amino acid ABC transporter ATP-binding protein"/>
    <property type="match status" value="1"/>
</dbReference>
<dbReference type="Pfam" id="PF12399">
    <property type="entry name" value="BCA_ABC_TP_C"/>
    <property type="match status" value="1"/>
</dbReference>
<keyword evidence="3" id="KW-0067">ATP-binding</keyword>
<dbReference type="GO" id="GO:0005524">
    <property type="term" value="F:ATP binding"/>
    <property type="evidence" value="ECO:0007669"/>
    <property type="project" value="UniProtKB-KW"/>
</dbReference>
<dbReference type="EMBL" id="CAFBMQ010000095">
    <property type="protein sequence ID" value="CAB4909225.1"/>
    <property type="molecule type" value="Genomic_DNA"/>
</dbReference>
<dbReference type="Pfam" id="PF00005">
    <property type="entry name" value="ABC_tran"/>
    <property type="match status" value="1"/>
</dbReference>
<dbReference type="GO" id="GO:0005886">
    <property type="term" value="C:plasma membrane"/>
    <property type="evidence" value="ECO:0007669"/>
    <property type="project" value="TreeGrafter"/>
</dbReference>
<name>A0A6J7GXE4_9ZZZZ</name>
<dbReference type="GO" id="GO:0016887">
    <property type="term" value="F:ATP hydrolysis activity"/>
    <property type="evidence" value="ECO:0007669"/>
    <property type="project" value="InterPro"/>
</dbReference>
<dbReference type="AlphaFoldDB" id="A0A6J7GXE4"/>
<dbReference type="SMART" id="SM00382">
    <property type="entry name" value="AAA"/>
    <property type="match status" value="1"/>
</dbReference>
<dbReference type="InterPro" id="IPR003439">
    <property type="entry name" value="ABC_transporter-like_ATP-bd"/>
</dbReference>
<dbReference type="PANTHER" id="PTHR45772">
    <property type="entry name" value="CONSERVED COMPONENT OF ABC TRANSPORTER FOR NATURAL AMINO ACIDS-RELATED"/>
    <property type="match status" value="1"/>
</dbReference>
<evidence type="ECO:0000256" key="3">
    <source>
        <dbReference type="ARBA" id="ARBA00022840"/>
    </source>
</evidence>
<dbReference type="InterPro" id="IPR032823">
    <property type="entry name" value="BCA_ABC_TP_C"/>
</dbReference>
<evidence type="ECO:0000259" key="4">
    <source>
        <dbReference type="PROSITE" id="PS50893"/>
    </source>
</evidence>
<protein>
    <submittedName>
        <fullName evidence="5">Unannotated protein</fullName>
    </submittedName>
</protein>
<dbReference type="SUPFAM" id="SSF52540">
    <property type="entry name" value="P-loop containing nucleoside triphosphate hydrolases"/>
    <property type="match status" value="1"/>
</dbReference>
<keyword evidence="2" id="KW-0547">Nucleotide-binding</keyword>
<keyword evidence="1" id="KW-0813">Transport</keyword>
<evidence type="ECO:0000256" key="2">
    <source>
        <dbReference type="ARBA" id="ARBA00022741"/>
    </source>
</evidence>
<evidence type="ECO:0000256" key="1">
    <source>
        <dbReference type="ARBA" id="ARBA00022448"/>
    </source>
</evidence>
<proteinExistence type="predicted"/>
<dbReference type="InterPro" id="IPR027417">
    <property type="entry name" value="P-loop_NTPase"/>
</dbReference>
<accession>A0A6J7GXE4</accession>
<evidence type="ECO:0000313" key="5">
    <source>
        <dbReference type="EMBL" id="CAB4909225.1"/>
    </source>
</evidence>
<dbReference type="PROSITE" id="PS50893">
    <property type="entry name" value="ABC_TRANSPORTER_2"/>
    <property type="match status" value="1"/>
</dbReference>
<sequence>MARQRTGRAVGVVTQAPPPGRGLEVEDVSLRFGALAALSDVSFSVRPGSVHSLIGPNGAGKSSLLNVLSGVYRPSAGRVVCGTDELTALRPDQIARAGVGRSFQNLGATADQDVREAMMLGRHTLMRQGMVASGLRLRSARREEAAHQERVAEIAAFLGLTRWLDSPVSELSYGHQKRVDIGRALAGEPAVLLLDEPAAGTGAAEKRHLGDLVRSVVSSLGVTVVLVEHDMEMVMALSDRVTVLNFGHVIADGPPEQVQADPHVVEAYLGTAAGSDR</sequence>
<gene>
    <name evidence="5" type="ORF">UFOPK3609_00750</name>
</gene>
<dbReference type="Gene3D" id="3.40.50.300">
    <property type="entry name" value="P-loop containing nucleotide triphosphate hydrolases"/>
    <property type="match status" value="1"/>
</dbReference>
<feature type="domain" description="ABC transporter" evidence="4">
    <location>
        <begin position="23"/>
        <end position="271"/>
    </location>
</feature>
<reference evidence="5" key="1">
    <citation type="submission" date="2020-05" db="EMBL/GenBank/DDBJ databases">
        <authorList>
            <person name="Chiriac C."/>
            <person name="Salcher M."/>
            <person name="Ghai R."/>
            <person name="Kavagutti S V."/>
        </authorList>
    </citation>
    <scope>NUCLEOTIDE SEQUENCE</scope>
</reference>